<dbReference type="CDD" id="cd23804">
    <property type="entry name" value="UBCc_UBE2S"/>
    <property type="match status" value="1"/>
</dbReference>
<evidence type="ECO:0000256" key="5">
    <source>
        <dbReference type="ARBA" id="ARBA00022840"/>
    </source>
</evidence>
<dbReference type="SUPFAM" id="SSF54495">
    <property type="entry name" value="UBC-like"/>
    <property type="match status" value="1"/>
</dbReference>
<dbReference type="Proteomes" id="UP001209570">
    <property type="component" value="Unassembled WGS sequence"/>
</dbReference>
<evidence type="ECO:0000256" key="7">
    <source>
        <dbReference type="RuleBase" id="RU362109"/>
    </source>
</evidence>
<dbReference type="InterPro" id="IPR000608">
    <property type="entry name" value="UBC"/>
</dbReference>
<dbReference type="PANTHER" id="PTHR24067">
    <property type="entry name" value="UBIQUITIN-CONJUGATING ENZYME E2"/>
    <property type="match status" value="1"/>
</dbReference>
<evidence type="ECO:0000256" key="6">
    <source>
        <dbReference type="PROSITE-ProRule" id="PRU10133"/>
    </source>
</evidence>
<proteinExistence type="inferred from homology"/>
<dbReference type="AlphaFoldDB" id="A0AAD5Q2H7"/>
<reference evidence="10" key="1">
    <citation type="submission" date="2021-12" db="EMBL/GenBank/DDBJ databases">
        <title>Prjna785345.</title>
        <authorList>
            <person name="Rujirawat T."/>
            <person name="Krajaejun T."/>
        </authorList>
    </citation>
    <scope>NUCLEOTIDE SEQUENCE</scope>
    <source>
        <strain evidence="10">Pi057C3</strain>
    </source>
</reference>
<keyword evidence="11" id="KW-1185">Reference proteome</keyword>
<evidence type="ECO:0000259" key="9">
    <source>
        <dbReference type="PROSITE" id="PS50127"/>
    </source>
</evidence>
<dbReference type="FunFam" id="3.10.110.10:FF:000031">
    <property type="entry name" value="Ubiquitin-conjugating enzyme E2 22"/>
    <property type="match status" value="1"/>
</dbReference>
<dbReference type="SMART" id="SM00212">
    <property type="entry name" value="UBCc"/>
    <property type="match status" value="1"/>
</dbReference>
<evidence type="ECO:0000256" key="3">
    <source>
        <dbReference type="ARBA" id="ARBA00022741"/>
    </source>
</evidence>
<comment type="caution">
    <text evidence="10">The sequence shown here is derived from an EMBL/GenBank/DDBJ whole genome shotgun (WGS) entry which is preliminary data.</text>
</comment>
<dbReference type="PROSITE" id="PS50127">
    <property type="entry name" value="UBC_2"/>
    <property type="match status" value="1"/>
</dbReference>
<name>A0AAD5Q2H7_PYTIN</name>
<sequence length="274" mass="29340">MSAARENLAPHVVQRVAKELRSLVLSPPSGIRYVPQDEEVLTEIRVEIEGPENTPYEGAFFLVRLSLSEGFPQAPPRGVFLTKIFHPNIATNGEICVNTLKKDWSPSLGIAHVLQVIRCLLIVPFPESSLNDEAGRLFMESYDEYARRAKLWASIHAPKVSAVKTSPDNNKKQSDKSADPTSTSGTGSLDEAKRASSSEKAPATDSATHDGSDATDKRPAAAPASSESSSASKPVVLTASAPIGSRKRVSPTSSDALAAAQKKKALAKKSLKRL</sequence>
<feature type="active site" description="Glycyl thioester intermediate" evidence="6">
    <location>
        <position position="96"/>
    </location>
</feature>
<dbReference type="InterPro" id="IPR050113">
    <property type="entry name" value="Ub_conjugating_enzyme"/>
</dbReference>
<feature type="compositionally biased region" description="Low complexity" evidence="8">
    <location>
        <begin position="220"/>
        <end position="232"/>
    </location>
</feature>
<evidence type="ECO:0000256" key="8">
    <source>
        <dbReference type="SAM" id="MobiDB-lite"/>
    </source>
</evidence>
<keyword evidence="4 7" id="KW-0833">Ubl conjugation pathway</keyword>
<organism evidence="10 11">
    <name type="scientific">Pythium insidiosum</name>
    <name type="common">Pythiosis disease agent</name>
    <dbReference type="NCBI Taxonomy" id="114742"/>
    <lineage>
        <taxon>Eukaryota</taxon>
        <taxon>Sar</taxon>
        <taxon>Stramenopiles</taxon>
        <taxon>Oomycota</taxon>
        <taxon>Peronosporomycetes</taxon>
        <taxon>Pythiales</taxon>
        <taxon>Pythiaceae</taxon>
        <taxon>Pythium</taxon>
    </lineage>
</organism>
<keyword evidence="5 7" id="KW-0067">ATP-binding</keyword>
<evidence type="ECO:0000313" key="11">
    <source>
        <dbReference type="Proteomes" id="UP001209570"/>
    </source>
</evidence>
<accession>A0AAD5Q2H7</accession>
<protein>
    <recommendedName>
        <fullName evidence="1">E2 ubiquitin-conjugating enzyme</fullName>
        <ecNumber evidence="1">2.3.2.23</ecNumber>
    </recommendedName>
</protein>
<evidence type="ECO:0000256" key="1">
    <source>
        <dbReference type="ARBA" id="ARBA00012486"/>
    </source>
</evidence>
<comment type="similarity">
    <text evidence="7">Belongs to the ubiquitin-conjugating enzyme family.</text>
</comment>
<evidence type="ECO:0000256" key="2">
    <source>
        <dbReference type="ARBA" id="ARBA00022679"/>
    </source>
</evidence>
<dbReference type="PROSITE" id="PS00183">
    <property type="entry name" value="UBC_1"/>
    <property type="match status" value="1"/>
</dbReference>
<keyword evidence="3 7" id="KW-0547">Nucleotide-binding</keyword>
<feature type="compositionally biased region" description="Basic residues" evidence="8">
    <location>
        <begin position="261"/>
        <end position="274"/>
    </location>
</feature>
<feature type="region of interest" description="Disordered" evidence="8">
    <location>
        <begin position="162"/>
        <end position="274"/>
    </location>
</feature>
<dbReference type="GO" id="GO:0061631">
    <property type="term" value="F:ubiquitin conjugating enzyme activity"/>
    <property type="evidence" value="ECO:0007669"/>
    <property type="project" value="UniProtKB-EC"/>
</dbReference>
<dbReference type="EMBL" id="JAKCXM010000510">
    <property type="protein sequence ID" value="KAJ0393286.1"/>
    <property type="molecule type" value="Genomic_DNA"/>
</dbReference>
<feature type="compositionally biased region" description="Basic and acidic residues" evidence="8">
    <location>
        <begin position="207"/>
        <end position="219"/>
    </location>
</feature>
<dbReference type="Gene3D" id="3.10.110.10">
    <property type="entry name" value="Ubiquitin Conjugating Enzyme"/>
    <property type="match status" value="1"/>
</dbReference>
<dbReference type="InterPro" id="IPR016135">
    <property type="entry name" value="UBQ-conjugating_enzyme/RWD"/>
</dbReference>
<dbReference type="Pfam" id="PF00179">
    <property type="entry name" value="UQ_con"/>
    <property type="match status" value="1"/>
</dbReference>
<evidence type="ECO:0000313" key="10">
    <source>
        <dbReference type="EMBL" id="KAJ0393286.1"/>
    </source>
</evidence>
<dbReference type="InterPro" id="IPR023313">
    <property type="entry name" value="UBQ-conjugating_AS"/>
</dbReference>
<dbReference type="EC" id="2.3.2.23" evidence="1"/>
<feature type="compositionally biased region" description="Basic and acidic residues" evidence="8">
    <location>
        <begin position="169"/>
        <end position="178"/>
    </location>
</feature>
<feature type="domain" description="UBC core" evidence="9">
    <location>
        <begin position="11"/>
        <end position="158"/>
    </location>
</feature>
<dbReference type="GO" id="GO:0005524">
    <property type="term" value="F:ATP binding"/>
    <property type="evidence" value="ECO:0007669"/>
    <property type="project" value="UniProtKB-UniRule"/>
</dbReference>
<evidence type="ECO:0000256" key="4">
    <source>
        <dbReference type="ARBA" id="ARBA00022786"/>
    </source>
</evidence>
<gene>
    <name evidence="10" type="ORF">P43SY_004282</name>
</gene>
<keyword evidence="2" id="KW-0808">Transferase</keyword>